<sequence>MRMSLNGSLYAATSGLGAQTAAITNVSNNVANSQTTGYKRVDTAFAEQLSQSTARLNGSSTVSAAPVATVSRGGDISQVENPLALAISGNGLFAVSRPAGTDANGNTVFSPTQFYTRNGDFSKTAEGYLVNTSGYALEGWPVANGAVNRGQLGLIQVDEAPYAPEATTQIGIGANLPASGTETSYSTQVPVYDNLGIARSVTLNWTKTGDYQWQVNVVGPDGTTSAGTATLNFGDGAGTGNGMPSGTLDSITNATGALAASGFNGQGSAATLTVGDLFGAGSQPVAISLGTFGSTQGVTQYAGATYQQNSVTANGAAPGAYTGVGIKENGEVVVSYDNGKSRTIAQVPIVTFQNADGLQREDGQAFTATQAAGQFRVLAAGEQGTGTLATSSIEASNVDITSEFSKMIVAQRAYSANSRVLSTVSGLMSETVDMLR</sequence>
<dbReference type="GO" id="GO:0005829">
    <property type="term" value="C:cytosol"/>
    <property type="evidence" value="ECO:0007669"/>
    <property type="project" value="TreeGrafter"/>
</dbReference>
<evidence type="ECO:0000256" key="5">
    <source>
        <dbReference type="RuleBase" id="RU362116"/>
    </source>
</evidence>
<dbReference type="InterPro" id="IPR001444">
    <property type="entry name" value="Flag_bb_rod_N"/>
</dbReference>
<dbReference type="InterPro" id="IPR020013">
    <property type="entry name" value="Flagellar_FlgE/F/G"/>
</dbReference>
<evidence type="ECO:0000259" key="7">
    <source>
        <dbReference type="Pfam" id="PF06429"/>
    </source>
</evidence>
<evidence type="ECO:0000256" key="3">
    <source>
        <dbReference type="ARBA" id="ARBA00019015"/>
    </source>
</evidence>
<keyword evidence="10" id="KW-0282">Flagellum</keyword>
<dbReference type="HOGENOM" id="CLU_013687_2_3_5"/>
<name>D5RP49_9PROT</name>
<evidence type="ECO:0000256" key="2">
    <source>
        <dbReference type="ARBA" id="ARBA00009677"/>
    </source>
</evidence>
<dbReference type="SUPFAM" id="SSF117143">
    <property type="entry name" value="Flagellar hook protein flgE"/>
    <property type="match status" value="1"/>
</dbReference>
<dbReference type="Pfam" id="PF06429">
    <property type="entry name" value="Flg_bbr_C"/>
    <property type="match status" value="1"/>
</dbReference>
<comment type="function">
    <text evidence="5">A flexible structure which links the flagellar filament to the drive apparatus in the basal body.</text>
</comment>
<dbReference type="InterPro" id="IPR053967">
    <property type="entry name" value="LlgE_F_G-like_D1"/>
</dbReference>
<evidence type="ECO:0000259" key="9">
    <source>
        <dbReference type="Pfam" id="PF22692"/>
    </source>
</evidence>
<dbReference type="Pfam" id="PF07559">
    <property type="entry name" value="FlgE_D2"/>
    <property type="match status" value="1"/>
</dbReference>
<organism evidence="10 11">
    <name type="scientific">Pseudoroseomonas cervicalis ATCC 49957</name>
    <dbReference type="NCBI Taxonomy" id="525371"/>
    <lineage>
        <taxon>Bacteria</taxon>
        <taxon>Pseudomonadati</taxon>
        <taxon>Pseudomonadota</taxon>
        <taxon>Alphaproteobacteria</taxon>
        <taxon>Acetobacterales</taxon>
        <taxon>Roseomonadaceae</taxon>
        <taxon>Roseomonas</taxon>
    </lineage>
</organism>
<keyword evidence="10" id="KW-0966">Cell projection</keyword>
<feature type="domain" description="Flagellar basal body rod protein N-terminal" evidence="6">
    <location>
        <begin position="9"/>
        <end position="39"/>
    </location>
</feature>
<keyword evidence="11" id="KW-1185">Reference proteome</keyword>
<comment type="subcellular location">
    <subcellularLocation>
        <location evidence="1 5">Bacterial flagellum basal body</location>
    </subcellularLocation>
</comment>
<dbReference type="InterPro" id="IPR011491">
    <property type="entry name" value="FlgE_D2"/>
</dbReference>
<dbReference type="Pfam" id="PF22692">
    <property type="entry name" value="LlgE_F_G_D1"/>
    <property type="match status" value="1"/>
</dbReference>
<dbReference type="Gene3D" id="2.60.98.20">
    <property type="entry name" value="Flagellar hook protein FlgE"/>
    <property type="match status" value="1"/>
</dbReference>
<gene>
    <name evidence="10" type="primary">flgE2</name>
    <name evidence="10" type="ORF">HMPREF0731_2860</name>
</gene>
<dbReference type="PANTHER" id="PTHR30435:SF1">
    <property type="entry name" value="FLAGELLAR HOOK PROTEIN FLGE"/>
    <property type="match status" value="1"/>
</dbReference>
<dbReference type="NCBIfam" id="TIGR03506">
    <property type="entry name" value="FlgEFG_subfam"/>
    <property type="match status" value="1"/>
</dbReference>
<protein>
    <recommendedName>
        <fullName evidence="3 5">Flagellar hook protein FlgE</fullName>
    </recommendedName>
</protein>
<accession>D5RP49</accession>
<proteinExistence type="inferred from homology"/>
<dbReference type="GO" id="GO:0009425">
    <property type="term" value="C:bacterial-type flagellum basal body"/>
    <property type="evidence" value="ECO:0007669"/>
    <property type="project" value="UniProtKB-SubCell"/>
</dbReference>
<dbReference type="AlphaFoldDB" id="D5RP49"/>
<evidence type="ECO:0000313" key="10">
    <source>
        <dbReference type="EMBL" id="EFH10920.1"/>
    </source>
</evidence>
<dbReference type="GO" id="GO:0009424">
    <property type="term" value="C:bacterial-type flagellum hook"/>
    <property type="evidence" value="ECO:0007669"/>
    <property type="project" value="TreeGrafter"/>
</dbReference>
<dbReference type="InterPro" id="IPR010930">
    <property type="entry name" value="Flg_bb/hook_C_dom"/>
</dbReference>
<feature type="domain" description="Flagellar hook protein FlgE D2" evidence="8">
    <location>
        <begin position="177"/>
        <end position="315"/>
    </location>
</feature>
<dbReference type="InterPro" id="IPR037925">
    <property type="entry name" value="FlgE/F/G-like"/>
</dbReference>
<keyword evidence="4 5" id="KW-0975">Bacterial flagellum</keyword>
<dbReference type="Pfam" id="PF00460">
    <property type="entry name" value="Flg_bb_rod"/>
    <property type="match status" value="1"/>
</dbReference>
<comment type="caution">
    <text evidence="10">The sequence shown here is derived from an EMBL/GenBank/DDBJ whole genome shotgun (WGS) entry which is preliminary data.</text>
</comment>
<evidence type="ECO:0000313" key="11">
    <source>
        <dbReference type="Proteomes" id="UP000005324"/>
    </source>
</evidence>
<evidence type="ECO:0000256" key="4">
    <source>
        <dbReference type="ARBA" id="ARBA00023143"/>
    </source>
</evidence>
<evidence type="ECO:0000256" key="1">
    <source>
        <dbReference type="ARBA" id="ARBA00004117"/>
    </source>
</evidence>
<dbReference type="PANTHER" id="PTHR30435">
    <property type="entry name" value="FLAGELLAR PROTEIN"/>
    <property type="match status" value="1"/>
</dbReference>
<evidence type="ECO:0000259" key="6">
    <source>
        <dbReference type="Pfam" id="PF00460"/>
    </source>
</evidence>
<evidence type="ECO:0000259" key="8">
    <source>
        <dbReference type="Pfam" id="PF07559"/>
    </source>
</evidence>
<dbReference type="InterPro" id="IPR037058">
    <property type="entry name" value="Falgellar_hook_FlgE_sf"/>
</dbReference>
<reference evidence="10 11" key="1">
    <citation type="submission" date="2010-04" db="EMBL/GenBank/DDBJ databases">
        <authorList>
            <person name="Qin X."/>
            <person name="Bachman B."/>
            <person name="Battles P."/>
            <person name="Bell A."/>
            <person name="Bess C."/>
            <person name="Bickham C."/>
            <person name="Chaboub L."/>
            <person name="Chen D."/>
            <person name="Coyle M."/>
            <person name="Deiros D.R."/>
            <person name="Dinh H."/>
            <person name="Forbes L."/>
            <person name="Fowler G."/>
            <person name="Francisco L."/>
            <person name="Fu Q."/>
            <person name="Gubbala S."/>
            <person name="Hale W."/>
            <person name="Han Y."/>
            <person name="Hemphill L."/>
            <person name="Highlander S.K."/>
            <person name="Hirani K."/>
            <person name="Hogues M."/>
            <person name="Jackson L."/>
            <person name="Jakkamsetti A."/>
            <person name="Javaid M."/>
            <person name="Jiang H."/>
            <person name="Korchina V."/>
            <person name="Kovar C."/>
            <person name="Lara F."/>
            <person name="Lee S."/>
            <person name="Mata R."/>
            <person name="Mathew T."/>
            <person name="Moen C."/>
            <person name="Morales K."/>
            <person name="Munidasa M."/>
            <person name="Nazareth L."/>
            <person name="Ngo R."/>
            <person name="Nguyen L."/>
            <person name="Okwuonu G."/>
            <person name="Ongeri F."/>
            <person name="Patil S."/>
            <person name="Petrosino J."/>
            <person name="Pham C."/>
            <person name="Pham P."/>
            <person name="Pu L.-L."/>
            <person name="Puazo M."/>
            <person name="Raj R."/>
            <person name="Reid J."/>
            <person name="Rouhana J."/>
            <person name="Saada N."/>
            <person name="Shang Y."/>
            <person name="Simmons D."/>
            <person name="Thornton R."/>
            <person name="Warren J."/>
            <person name="Weissenberger G."/>
            <person name="Zhang J."/>
            <person name="Zhang L."/>
            <person name="Zhou C."/>
            <person name="Zhu D."/>
            <person name="Muzny D."/>
            <person name="Worley K."/>
            <person name="Gibbs R."/>
        </authorList>
    </citation>
    <scope>NUCLEOTIDE SEQUENCE [LARGE SCALE GENOMIC DNA]</scope>
    <source>
        <strain evidence="10 11">ATCC 49957</strain>
    </source>
</reference>
<dbReference type="EMBL" id="ADVL01000609">
    <property type="protein sequence ID" value="EFH10920.1"/>
    <property type="molecule type" value="Genomic_DNA"/>
</dbReference>
<dbReference type="Proteomes" id="UP000005324">
    <property type="component" value="Unassembled WGS sequence"/>
</dbReference>
<feature type="domain" description="Flagellar hook protein FlgE/F/G-like D1" evidence="9">
    <location>
        <begin position="86"/>
        <end position="173"/>
    </location>
</feature>
<keyword evidence="10" id="KW-0969">Cilium</keyword>
<feature type="domain" description="Flagellar basal-body/hook protein C-terminal" evidence="7">
    <location>
        <begin position="392"/>
        <end position="432"/>
    </location>
</feature>
<dbReference type="GO" id="GO:0071978">
    <property type="term" value="P:bacterial-type flagellum-dependent swarming motility"/>
    <property type="evidence" value="ECO:0007669"/>
    <property type="project" value="TreeGrafter"/>
</dbReference>
<comment type="similarity">
    <text evidence="2 5">Belongs to the flagella basal body rod proteins family.</text>
</comment>